<gene>
    <name evidence="8" type="ORF">KDL28_26325</name>
</gene>
<feature type="transmembrane region" description="Helical" evidence="5">
    <location>
        <begin position="105"/>
        <end position="131"/>
    </location>
</feature>
<evidence type="ECO:0000259" key="6">
    <source>
        <dbReference type="PROSITE" id="PS50893"/>
    </source>
</evidence>
<dbReference type="InterPro" id="IPR003439">
    <property type="entry name" value="ABC_transporter-like_ATP-bd"/>
</dbReference>
<dbReference type="Gene3D" id="1.20.1560.10">
    <property type="entry name" value="ABC transporter type 1, transmembrane domain"/>
    <property type="match status" value="1"/>
</dbReference>
<dbReference type="Pfam" id="PF00005">
    <property type="entry name" value="ABC_tran"/>
    <property type="match status" value="1"/>
</dbReference>
<sequence length="519" mass="52081">MIGAALCFVGHQACEATVPLAIGLAIDASVASGEPTALVLTLAGLIALFGVLTMCYRWFARLAGAAEIDEGHHLRTELAGRVMGGRGVRRRHGELLSIASSDADLAAGAVVWVSGLAGATAALAVSSAILLGIDLRLGAGLIVTAAAVTFALNALSPWLSRRVETQQETLAAASALATDLVTGLRVLHGLGAQRNAAARYREVSRHAERAGVRAGAAKAVQLGATVLAGGIVLAVSAAAAGLLALDGAITVGSFVAAVGAAQFISEPLAGIGLHLQIGASAKASAGRVAAVLAEAPDEPGATADDDAPLELDLRAGELVGVVARPAVVERAVAALRGDPGARGAVLRVDGEAGPVHVEPHRPDLFAGTIADNLALGRPADDAAPPDPGPAVAAAGAAEFVDAQPRGLAEPVRDRGLSLSGGQRQRLALARALHADPPVLVLVESTTAVDSVTEEIVADGIRSLRHPAGAGRTTVVFTTSPVLLSRTDRVVVVGEDGASVTGGHHDLLVRDAGYRAAVLG</sequence>
<dbReference type="SUPFAM" id="SSF90123">
    <property type="entry name" value="ABC transporter transmembrane region"/>
    <property type="match status" value="1"/>
</dbReference>
<organism evidence="8 9">
    <name type="scientific">Pseudonocardia humida</name>
    <dbReference type="NCBI Taxonomy" id="2800819"/>
    <lineage>
        <taxon>Bacteria</taxon>
        <taxon>Bacillati</taxon>
        <taxon>Actinomycetota</taxon>
        <taxon>Actinomycetes</taxon>
        <taxon>Pseudonocardiales</taxon>
        <taxon>Pseudonocardiaceae</taxon>
        <taxon>Pseudonocardia</taxon>
    </lineage>
</organism>
<accession>A0ABT1A6I4</accession>
<name>A0ABT1A6I4_9PSEU</name>
<evidence type="ECO:0000259" key="7">
    <source>
        <dbReference type="PROSITE" id="PS50929"/>
    </source>
</evidence>
<dbReference type="InterPro" id="IPR011527">
    <property type="entry name" value="ABC1_TM_dom"/>
</dbReference>
<keyword evidence="8" id="KW-0547">Nucleotide-binding</keyword>
<dbReference type="Gene3D" id="3.40.50.300">
    <property type="entry name" value="P-loop containing nucleotide triphosphate hydrolases"/>
    <property type="match status" value="1"/>
</dbReference>
<evidence type="ECO:0000313" key="8">
    <source>
        <dbReference type="EMBL" id="MCO1658586.1"/>
    </source>
</evidence>
<keyword evidence="9" id="KW-1185">Reference proteome</keyword>
<dbReference type="EMBL" id="JAGSOV010000056">
    <property type="protein sequence ID" value="MCO1658586.1"/>
    <property type="molecule type" value="Genomic_DNA"/>
</dbReference>
<dbReference type="SUPFAM" id="SSF52540">
    <property type="entry name" value="P-loop containing nucleoside triphosphate hydrolases"/>
    <property type="match status" value="1"/>
</dbReference>
<dbReference type="GO" id="GO:0005524">
    <property type="term" value="F:ATP binding"/>
    <property type="evidence" value="ECO:0007669"/>
    <property type="project" value="UniProtKB-KW"/>
</dbReference>
<feature type="domain" description="ABC transporter" evidence="6">
    <location>
        <begin position="286"/>
        <end position="519"/>
    </location>
</feature>
<evidence type="ECO:0000256" key="4">
    <source>
        <dbReference type="ARBA" id="ARBA00023136"/>
    </source>
</evidence>
<evidence type="ECO:0000256" key="3">
    <source>
        <dbReference type="ARBA" id="ARBA00022989"/>
    </source>
</evidence>
<evidence type="ECO:0000313" key="9">
    <source>
        <dbReference type="Proteomes" id="UP001165283"/>
    </source>
</evidence>
<dbReference type="InterPro" id="IPR036640">
    <property type="entry name" value="ABC1_TM_sf"/>
</dbReference>
<protein>
    <submittedName>
        <fullName evidence="8">ABC transporter ATP-binding protein</fullName>
    </submittedName>
</protein>
<dbReference type="RefSeq" id="WP_252442702.1">
    <property type="nucleotide sequence ID" value="NZ_JAGSOV010000056.1"/>
</dbReference>
<comment type="subcellular location">
    <subcellularLocation>
        <location evidence="1">Cell membrane</location>
        <topology evidence="1">Multi-pass membrane protein</topology>
    </subcellularLocation>
</comment>
<feature type="domain" description="ABC transmembrane type-1" evidence="7">
    <location>
        <begin position="2"/>
        <end position="280"/>
    </location>
</feature>
<dbReference type="InterPro" id="IPR027417">
    <property type="entry name" value="P-loop_NTPase"/>
</dbReference>
<evidence type="ECO:0000256" key="5">
    <source>
        <dbReference type="SAM" id="Phobius"/>
    </source>
</evidence>
<keyword evidence="4 5" id="KW-0472">Membrane</keyword>
<evidence type="ECO:0000256" key="1">
    <source>
        <dbReference type="ARBA" id="ARBA00004651"/>
    </source>
</evidence>
<dbReference type="PANTHER" id="PTHR43394:SF1">
    <property type="entry name" value="ATP-BINDING CASSETTE SUB-FAMILY B MEMBER 10, MITOCHONDRIAL"/>
    <property type="match status" value="1"/>
</dbReference>
<keyword evidence="3 5" id="KW-1133">Transmembrane helix</keyword>
<evidence type="ECO:0000256" key="2">
    <source>
        <dbReference type="ARBA" id="ARBA00022692"/>
    </source>
</evidence>
<comment type="caution">
    <text evidence="8">The sequence shown here is derived from an EMBL/GenBank/DDBJ whole genome shotgun (WGS) entry which is preliminary data.</text>
</comment>
<dbReference type="PROSITE" id="PS00211">
    <property type="entry name" value="ABC_TRANSPORTER_1"/>
    <property type="match status" value="1"/>
</dbReference>
<dbReference type="Pfam" id="PF00664">
    <property type="entry name" value="ABC_membrane"/>
    <property type="match status" value="1"/>
</dbReference>
<reference evidence="8" key="1">
    <citation type="submission" date="2021-04" db="EMBL/GenBank/DDBJ databases">
        <title>Pseudonocardia sp. nov., isolated from sandy soil of mangrove forest.</title>
        <authorList>
            <person name="Zan Z."/>
            <person name="Huang R."/>
            <person name="Liu W."/>
        </authorList>
    </citation>
    <scope>NUCLEOTIDE SEQUENCE</scope>
    <source>
        <strain evidence="8">S2-4</strain>
    </source>
</reference>
<feature type="transmembrane region" description="Helical" evidence="5">
    <location>
        <begin position="137"/>
        <end position="155"/>
    </location>
</feature>
<feature type="transmembrane region" description="Helical" evidence="5">
    <location>
        <begin position="222"/>
        <end position="245"/>
    </location>
</feature>
<proteinExistence type="predicted"/>
<feature type="transmembrane region" description="Helical" evidence="5">
    <location>
        <begin position="37"/>
        <end position="59"/>
    </location>
</feature>
<keyword evidence="8" id="KW-0067">ATP-binding</keyword>
<dbReference type="PANTHER" id="PTHR43394">
    <property type="entry name" value="ATP-DEPENDENT PERMEASE MDL1, MITOCHONDRIAL"/>
    <property type="match status" value="1"/>
</dbReference>
<dbReference type="InterPro" id="IPR039421">
    <property type="entry name" value="Type_1_exporter"/>
</dbReference>
<dbReference type="PROSITE" id="PS50893">
    <property type="entry name" value="ABC_TRANSPORTER_2"/>
    <property type="match status" value="1"/>
</dbReference>
<dbReference type="InterPro" id="IPR017871">
    <property type="entry name" value="ABC_transporter-like_CS"/>
</dbReference>
<dbReference type="Proteomes" id="UP001165283">
    <property type="component" value="Unassembled WGS sequence"/>
</dbReference>
<keyword evidence="2 5" id="KW-0812">Transmembrane</keyword>
<dbReference type="PROSITE" id="PS50929">
    <property type="entry name" value="ABC_TM1F"/>
    <property type="match status" value="1"/>
</dbReference>